<gene>
    <name evidence="4" type="ORF">GNP93_00985</name>
</gene>
<dbReference type="PANTHER" id="PTHR30137:SF8">
    <property type="entry name" value="BLR5498 PROTEIN"/>
    <property type="match status" value="1"/>
</dbReference>
<sequence>MKFVFVNIMPYRDLPEDFVENHESVWITIPSELYDARKGHQIFNEYIKQYELAVDGGFDAIGFNEHHSNAYGLDNSPNIMAAMLAGKVRQSEKTCLVLVGDSIALYNPPIRVAEELSMLDTVTGGRVVAGFPSGTSMDTNFVYGIPPAELRPRFYEALDLIKQAWSRSEVFSFNGKYTQLKHVNLWPRPYQNPHPPIWIPGSGSVETWDYCIRNDHPYYHLSYSGFEAGKKFAESFWEHRQKSGKDLNPYWLGYNQMIFVSETDERAQQDYEEHYRYFIRTLMHIPGKYAEAPGYRSAKSVAQSAVSQFAVHGKSRYARKQDISWQELVEAGNVIAGSPETVRDRLKHLIKTLRVGSITAHLNVGSMPHHLAVKNIELFTKEVMPHLQGIWDDQWPVVGWPDVAHNDINKAASSKAAVLS</sequence>
<name>A0A7X2Z6M8_9BACL</name>
<evidence type="ECO:0000259" key="3">
    <source>
        <dbReference type="Pfam" id="PF00296"/>
    </source>
</evidence>
<dbReference type="Pfam" id="PF00296">
    <property type="entry name" value="Bac_luciferase"/>
    <property type="match status" value="1"/>
</dbReference>
<dbReference type="GO" id="GO:0016705">
    <property type="term" value="F:oxidoreductase activity, acting on paired donors, with incorporation or reduction of molecular oxygen"/>
    <property type="evidence" value="ECO:0007669"/>
    <property type="project" value="InterPro"/>
</dbReference>
<evidence type="ECO:0000313" key="4">
    <source>
        <dbReference type="EMBL" id="MUG69242.1"/>
    </source>
</evidence>
<dbReference type="PANTHER" id="PTHR30137">
    <property type="entry name" value="LUCIFERASE-LIKE MONOOXYGENASE"/>
    <property type="match status" value="1"/>
</dbReference>
<protein>
    <submittedName>
        <fullName evidence="4">LLM class flavin-dependent oxidoreductase</fullName>
    </submittedName>
</protein>
<dbReference type="InterPro" id="IPR011251">
    <property type="entry name" value="Luciferase-like_dom"/>
</dbReference>
<dbReference type="Gene3D" id="3.20.20.30">
    <property type="entry name" value="Luciferase-like domain"/>
    <property type="match status" value="1"/>
</dbReference>
<dbReference type="RefSeq" id="WP_127607173.1">
    <property type="nucleotide sequence ID" value="NZ_JARTHJ010000067.1"/>
</dbReference>
<organism evidence="4 5">
    <name type="scientific">Paenibacillus validus</name>
    <dbReference type="NCBI Taxonomy" id="44253"/>
    <lineage>
        <taxon>Bacteria</taxon>
        <taxon>Bacillati</taxon>
        <taxon>Bacillota</taxon>
        <taxon>Bacilli</taxon>
        <taxon>Bacillales</taxon>
        <taxon>Paenibacillaceae</taxon>
        <taxon>Paenibacillus</taxon>
    </lineage>
</organism>
<dbReference type="GO" id="GO:0004497">
    <property type="term" value="F:monooxygenase activity"/>
    <property type="evidence" value="ECO:0007669"/>
    <property type="project" value="UniProtKB-KW"/>
</dbReference>
<evidence type="ECO:0000313" key="5">
    <source>
        <dbReference type="Proteomes" id="UP000450917"/>
    </source>
</evidence>
<dbReference type="Proteomes" id="UP000450917">
    <property type="component" value="Unassembled WGS sequence"/>
</dbReference>
<evidence type="ECO:0000256" key="1">
    <source>
        <dbReference type="ARBA" id="ARBA00023002"/>
    </source>
</evidence>
<feature type="domain" description="Luciferase-like" evidence="3">
    <location>
        <begin position="42"/>
        <end position="351"/>
    </location>
</feature>
<dbReference type="GO" id="GO:0005829">
    <property type="term" value="C:cytosol"/>
    <property type="evidence" value="ECO:0007669"/>
    <property type="project" value="TreeGrafter"/>
</dbReference>
<dbReference type="InterPro" id="IPR036661">
    <property type="entry name" value="Luciferase-like_sf"/>
</dbReference>
<dbReference type="InterPro" id="IPR050766">
    <property type="entry name" value="Bact_Lucif_Oxidored"/>
</dbReference>
<dbReference type="SUPFAM" id="SSF51679">
    <property type="entry name" value="Bacterial luciferase-like"/>
    <property type="match status" value="1"/>
</dbReference>
<keyword evidence="5" id="KW-1185">Reference proteome</keyword>
<dbReference type="AlphaFoldDB" id="A0A7X2Z6M8"/>
<dbReference type="EMBL" id="WNZX01000001">
    <property type="protein sequence ID" value="MUG69242.1"/>
    <property type="molecule type" value="Genomic_DNA"/>
</dbReference>
<reference evidence="4 5" key="1">
    <citation type="submission" date="2019-11" db="EMBL/GenBank/DDBJ databases">
        <title>Draft genome sequences of five Paenibacillus species of dairy origin.</title>
        <authorList>
            <person name="Olajide A.M."/>
            <person name="Chen S."/>
            <person name="Lapointe G."/>
        </authorList>
    </citation>
    <scope>NUCLEOTIDE SEQUENCE [LARGE SCALE GENOMIC DNA]</scope>
    <source>
        <strain evidence="4 5">2CS3</strain>
    </source>
</reference>
<comment type="caution">
    <text evidence="4">The sequence shown here is derived from an EMBL/GenBank/DDBJ whole genome shotgun (WGS) entry which is preliminary data.</text>
</comment>
<keyword evidence="1" id="KW-0560">Oxidoreductase</keyword>
<accession>A0A7X2Z6M8</accession>
<evidence type="ECO:0000256" key="2">
    <source>
        <dbReference type="ARBA" id="ARBA00023033"/>
    </source>
</evidence>
<proteinExistence type="predicted"/>
<keyword evidence="2" id="KW-0503">Monooxygenase</keyword>